<dbReference type="PROSITE" id="PS51198">
    <property type="entry name" value="UVRD_HELICASE_ATP_BIND"/>
    <property type="match status" value="1"/>
</dbReference>
<protein>
    <recommendedName>
        <fullName evidence="7">DNA 3'-5' helicase</fullName>
        <ecNumber evidence="7">5.6.2.4</ecNumber>
    </recommendedName>
</protein>
<evidence type="ECO:0000256" key="6">
    <source>
        <dbReference type="ARBA" id="ARBA00034617"/>
    </source>
</evidence>
<dbReference type="InterPro" id="IPR014016">
    <property type="entry name" value="UvrD-like_ATP-bd"/>
</dbReference>
<dbReference type="EMBL" id="BAAAQQ010000013">
    <property type="protein sequence ID" value="GAA2131778.1"/>
    <property type="molecule type" value="Genomic_DNA"/>
</dbReference>
<dbReference type="InterPro" id="IPR000212">
    <property type="entry name" value="DNA_helicase_UvrD/REP"/>
</dbReference>
<evidence type="ECO:0000256" key="10">
    <source>
        <dbReference type="SAM" id="Coils"/>
    </source>
</evidence>
<feature type="binding site" evidence="9">
    <location>
        <begin position="241"/>
        <end position="248"/>
    </location>
    <ligand>
        <name>ATP</name>
        <dbReference type="ChEBI" id="CHEBI:30616"/>
    </ligand>
</feature>
<evidence type="ECO:0000313" key="12">
    <source>
        <dbReference type="EMBL" id="GAA2131778.1"/>
    </source>
</evidence>
<keyword evidence="13" id="KW-1185">Reference proteome</keyword>
<dbReference type="Gene3D" id="3.40.50.300">
    <property type="entry name" value="P-loop containing nucleotide triphosphate hydrolases"/>
    <property type="match status" value="3"/>
</dbReference>
<evidence type="ECO:0000313" key="13">
    <source>
        <dbReference type="Proteomes" id="UP001500575"/>
    </source>
</evidence>
<dbReference type="PANTHER" id="PTHR11070">
    <property type="entry name" value="UVRD / RECB / PCRA DNA HELICASE FAMILY MEMBER"/>
    <property type="match status" value="1"/>
</dbReference>
<evidence type="ECO:0000256" key="2">
    <source>
        <dbReference type="ARBA" id="ARBA00022801"/>
    </source>
</evidence>
<comment type="catalytic activity">
    <reaction evidence="6">
        <text>Couples ATP hydrolysis with the unwinding of duplex DNA by translocating in the 3'-5' direction.</text>
        <dbReference type="EC" id="5.6.2.4"/>
    </reaction>
</comment>
<evidence type="ECO:0000256" key="5">
    <source>
        <dbReference type="ARBA" id="ARBA00023235"/>
    </source>
</evidence>
<dbReference type="SUPFAM" id="SSF52540">
    <property type="entry name" value="P-loop containing nucleoside triphosphate hydrolases"/>
    <property type="match status" value="1"/>
</dbReference>
<dbReference type="Pfam" id="PF00580">
    <property type="entry name" value="UvrD-helicase"/>
    <property type="match status" value="1"/>
</dbReference>
<evidence type="ECO:0000256" key="9">
    <source>
        <dbReference type="PROSITE-ProRule" id="PRU00560"/>
    </source>
</evidence>
<keyword evidence="5" id="KW-0413">Isomerase</keyword>
<dbReference type="EC" id="5.6.2.4" evidence="7"/>
<evidence type="ECO:0000259" key="11">
    <source>
        <dbReference type="PROSITE" id="PS51198"/>
    </source>
</evidence>
<comment type="caution">
    <text evidence="12">The sequence shown here is derived from an EMBL/GenBank/DDBJ whole genome shotgun (WGS) entry which is preliminary data.</text>
</comment>
<keyword evidence="1 9" id="KW-0547">Nucleotide-binding</keyword>
<keyword evidence="2 9" id="KW-0378">Hydrolase</keyword>
<accession>A0ABN2YSQ3</accession>
<dbReference type="Proteomes" id="UP001500575">
    <property type="component" value="Unassembled WGS sequence"/>
</dbReference>
<dbReference type="Pfam" id="PF13361">
    <property type="entry name" value="UvrD_C"/>
    <property type="match status" value="1"/>
</dbReference>
<reference evidence="12 13" key="1">
    <citation type="journal article" date="2019" name="Int. J. Syst. Evol. Microbiol.">
        <title>The Global Catalogue of Microorganisms (GCM) 10K type strain sequencing project: providing services to taxonomists for standard genome sequencing and annotation.</title>
        <authorList>
            <consortium name="The Broad Institute Genomics Platform"/>
            <consortium name="The Broad Institute Genome Sequencing Center for Infectious Disease"/>
            <person name="Wu L."/>
            <person name="Ma J."/>
        </authorList>
    </citation>
    <scope>NUCLEOTIDE SEQUENCE [LARGE SCALE GENOMIC DNA]</scope>
    <source>
        <strain evidence="12 13">JCM 16021</strain>
    </source>
</reference>
<feature type="coiled-coil region" evidence="10">
    <location>
        <begin position="123"/>
        <end position="162"/>
    </location>
</feature>
<keyword evidence="3 9" id="KW-0347">Helicase</keyword>
<evidence type="ECO:0000256" key="1">
    <source>
        <dbReference type="ARBA" id="ARBA00022741"/>
    </source>
</evidence>
<organism evidence="12 13">
    <name type="scientific">Nocardioides bigeumensis</name>
    <dbReference type="NCBI Taxonomy" id="433657"/>
    <lineage>
        <taxon>Bacteria</taxon>
        <taxon>Bacillati</taxon>
        <taxon>Actinomycetota</taxon>
        <taxon>Actinomycetes</taxon>
        <taxon>Propionibacteriales</taxon>
        <taxon>Nocardioidaceae</taxon>
        <taxon>Nocardioides</taxon>
    </lineage>
</organism>
<keyword evidence="10" id="KW-0175">Coiled coil</keyword>
<feature type="domain" description="UvrD-like helicase ATP-binding" evidence="11">
    <location>
        <begin position="220"/>
        <end position="687"/>
    </location>
</feature>
<keyword evidence="4 9" id="KW-0067">ATP-binding</keyword>
<sequence length="984" mass="110881">MFVMKGEDVNKAVLVAVLHIIETWIESDRSALARVNGLAATTDSTVDDKSKRAYSVLKHFLPPQAHANLVAGIANIAPRATDGVGETARRWARPERRIEVGRSLLAAAARAQRAAEARDEAARVAAEEEAARLAAVAQRLAAEEARRVAEAEAEARRRAERAAALKRFRVEAEAMLQRDFLAGDAWFDSWDTDGQVTRSDFEDWKAAFVQEWARNVLGYDKFDNQQARAVATTSADLRLVARAGSGKTRAIVTRALFLQLHCGVEPGAIVLAAFNRKAVEEISDRLRAALPADARLPHVVTFHALAYALLRPEEELVFDDEDSESFAQSKRVQAVVNDLLVERKDDVRRAMLGHFTEDWKRIEQRGLHMTRDEFFASRAEVTRVTLRGEYVKSFGERVIANALFEHDVDYKYERNFTRGGFNYRPDFTVLAAGKPRVVIEYFGISGDPLYQRNADQKRNFWASQKDVTFVEFNPSQIVSLGDEAFRSHVLSTLDQAGIPYHRLSEDEIWERVRHRALDTFSKTLRSFVSRARNLNLSADDIRQRMYALDEPDESVRAFLELAADVHEGYLARSRLEGFEDFSGVMWRASAEVRAGQATWTRAGGKEHGDLRDIRFIHVDEFQDFSEMFMDFIQAIRNQAPRAVLCCVGDDWQAINGFAGADLRFFANFETDFPSSTTHQLVTNYRSGRQIVSAGNTVMNGLGEPARSFQSAPGSIQIARLTDFVSSPIERHLFQGDIGTPALLRLIKHALAETDGNIAVLFRRNTVPWFTNTGQGAFGRRLDAYLTYLQGHFTEEESKRLEVTTAHKYKGREADFVIVADADAKSYPLLHPTAGLFEVFGDTLDSITDADRRLFYVATTRAETSLCYLVTREDPTPFLGALMATAHSVRWDNLPVAVTNADAKVEIRIYDGYDVRETLKDRFGFAYDESNKTWYAFRPADGFDFQVVRQVLSFIGPRLIEVRDGSQRVIHRAGARLERDVQVPF</sequence>
<name>A0ABN2YSQ3_9ACTN</name>
<evidence type="ECO:0000256" key="8">
    <source>
        <dbReference type="ARBA" id="ARBA00048988"/>
    </source>
</evidence>
<dbReference type="InterPro" id="IPR027417">
    <property type="entry name" value="P-loop_NTPase"/>
</dbReference>
<gene>
    <name evidence="12" type="ORF">GCM10009843_35660</name>
</gene>
<proteinExistence type="predicted"/>
<dbReference type="InterPro" id="IPR014017">
    <property type="entry name" value="DNA_helicase_UvrD-like_C"/>
</dbReference>
<dbReference type="PANTHER" id="PTHR11070:SF63">
    <property type="entry name" value="DNA HELICASE IV"/>
    <property type="match status" value="1"/>
</dbReference>
<evidence type="ECO:0000256" key="7">
    <source>
        <dbReference type="ARBA" id="ARBA00034808"/>
    </source>
</evidence>
<evidence type="ECO:0000256" key="4">
    <source>
        <dbReference type="ARBA" id="ARBA00022840"/>
    </source>
</evidence>
<comment type="catalytic activity">
    <reaction evidence="8">
        <text>ATP + H2O = ADP + phosphate + H(+)</text>
        <dbReference type="Rhea" id="RHEA:13065"/>
        <dbReference type="ChEBI" id="CHEBI:15377"/>
        <dbReference type="ChEBI" id="CHEBI:15378"/>
        <dbReference type="ChEBI" id="CHEBI:30616"/>
        <dbReference type="ChEBI" id="CHEBI:43474"/>
        <dbReference type="ChEBI" id="CHEBI:456216"/>
        <dbReference type="EC" id="5.6.2.4"/>
    </reaction>
</comment>
<evidence type="ECO:0000256" key="3">
    <source>
        <dbReference type="ARBA" id="ARBA00022806"/>
    </source>
</evidence>